<feature type="domain" description="2-oxoacid dehydrogenase acyltransferase catalytic" evidence="5">
    <location>
        <begin position="72"/>
        <end position="299"/>
    </location>
</feature>
<evidence type="ECO:0000256" key="4">
    <source>
        <dbReference type="SAM" id="MobiDB-lite"/>
    </source>
</evidence>
<comment type="cofactor">
    <cofactor evidence="1">
        <name>(R)-lipoate</name>
        <dbReference type="ChEBI" id="CHEBI:83088"/>
    </cofactor>
</comment>
<evidence type="ECO:0000313" key="6">
    <source>
        <dbReference type="EMBL" id="MFB9148146.1"/>
    </source>
</evidence>
<evidence type="ECO:0000256" key="3">
    <source>
        <dbReference type="ARBA" id="ARBA00023315"/>
    </source>
</evidence>
<gene>
    <name evidence="6" type="ORF">ACFFU4_00095</name>
</gene>
<dbReference type="Proteomes" id="UP001589670">
    <property type="component" value="Unassembled WGS sequence"/>
</dbReference>
<dbReference type="Pfam" id="PF00198">
    <property type="entry name" value="2-oxoacid_dh"/>
    <property type="match status" value="1"/>
</dbReference>
<dbReference type="EMBL" id="JBHMEC010000001">
    <property type="protein sequence ID" value="MFB9148146.1"/>
    <property type="molecule type" value="Genomic_DNA"/>
</dbReference>
<dbReference type="SUPFAM" id="SSF52777">
    <property type="entry name" value="CoA-dependent acyltransferases"/>
    <property type="match status" value="1"/>
</dbReference>
<evidence type="ECO:0000256" key="2">
    <source>
        <dbReference type="ARBA" id="ARBA00022679"/>
    </source>
</evidence>
<dbReference type="PANTHER" id="PTHR43178">
    <property type="entry name" value="DIHYDROLIPOAMIDE ACETYLTRANSFERASE COMPONENT OF PYRUVATE DEHYDROGENASE COMPLEX"/>
    <property type="match status" value="1"/>
</dbReference>
<dbReference type="RefSeq" id="WP_377065781.1">
    <property type="nucleotide sequence ID" value="NZ_JBHMEC010000001.1"/>
</dbReference>
<protein>
    <submittedName>
        <fullName evidence="6">2-oxo acid dehydrogenase subunit E2</fullName>
    </submittedName>
</protein>
<dbReference type="InterPro" id="IPR023213">
    <property type="entry name" value="CAT-like_dom_sf"/>
</dbReference>
<evidence type="ECO:0000313" key="7">
    <source>
        <dbReference type="Proteomes" id="UP001589670"/>
    </source>
</evidence>
<dbReference type="Gene3D" id="3.30.559.10">
    <property type="entry name" value="Chloramphenicol acetyltransferase-like domain"/>
    <property type="match status" value="1"/>
</dbReference>
<name>A0ABV5HUQ7_9RHOB</name>
<organism evidence="6 7">
    <name type="scientific">Roseovarius ramblicola</name>
    <dbReference type="NCBI Taxonomy" id="2022336"/>
    <lineage>
        <taxon>Bacteria</taxon>
        <taxon>Pseudomonadati</taxon>
        <taxon>Pseudomonadota</taxon>
        <taxon>Alphaproteobacteria</taxon>
        <taxon>Rhodobacterales</taxon>
        <taxon>Roseobacteraceae</taxon>
        <taxon>Roseovarius</taxon>
    </lineage>
</organism>
<proteinExistence type="predicted"/>
<evidence type="ECO:0000256" key="1">
    <source>
        <dbReference type="ARBA" id="ARBA00001938"/>
    </source>
</evidence>
<feature type="compositionally biased region" description="Low complexity" evidence="4">
    <location>
        <begin position="39"/>
        <end position="57"/>
    </location>
</feature>
<dbReference type="InterPro" id="IPR050743">
    <property type="entry name" value="2-oxoacid_DH_E2_comp"/>
</dbReference>
<sequence length="300" mass="31666">MSEIIASPSTRRLARDRDIDIEALAHRLGRTTIAPEDISPGTDAGDGDGSPAPAASADASFWDVDHSRYGPVTEEPMSRFAQVAARNLAAAQALIPAVTHHDRADVSAIEAFRKALGPEAQARGIKLTALAFHVAALARALRAFPRFNASLSPDGNTLVLKGFVHIGIAVDTPNGLMVPVIRDADTKGLWRIAAEIADLAARAQARRIGPDEMGGASMTITNLGGIGGTAFTPIVNPPEVAILGLTRTETVTVWDGDTPRPVPMVPLDLSYDHRGINGADAARFLTHYAGLIGDPRNMLI</sequence>
<keyword evidence="7" id="KW-1185">Reference proteome</keyword>
<keyword evidence="2" id="KW-0808">Transferase</keyword>
<keyword evidence="3" id="KW-0012">Acyltransferase</keyword>
<feature type="region of interest" description="Disordered" evidence="4">
    <location>
        <begin position="32"/>
        <end position="57"/>
    </location>
</feature>
<dbReference type="InterPro" id="IPR001078">
    <property type="entry name" value="2-oxoacid_DH_actylTfrase"/>
</dbReference>
<evidence type="ECO:0000259" key="5">
    <source>
        <dbReference type="Pfam" id="PF00198"/>
    </source>
</evidence>
<accession>A0ABV5HUQ7</accession>
<comment type="caution">
    <text evidence="6">The sequence shown here is derived from an EMBL/GenBank/DDBJ whole genome shotgun (WGS) entry which is preliminary data.</text>
</comment>
<reference evidence="6 7" key="1">
    <citation type="submission" date="2024-09" db="EMBL/GenBank/DDBJ databases">
        <authorList>
            <person name="Sun Q."/>
            <person name="Mori K."/>
        </authorList>
    </citation>
    <scope>NUCLEOTIDE SEQUENCE [LARGE SCALE GENOMIC DNA]</scope>
    <source>
        <strain evidence="6 7">CECT 9424</strain>
    </source>
</reference>
<dbReference type="PANTHER" id="PTHR43178:SF2">
    <property type="entry name" value="DIHYDROLIPOYLLYSINE-RESIDUE ACETYLTRANSFERASE COMPONENT OF PYRUVATE DEHYDROGENASE COMPLEX"/>
    <property type="match status" value="1"/>
</dbReference>